<evidence type="ECO:0000256" key="1">
    <source>
        <dbReference type="SAM" id="MobiDB-lite"/>
    </source>
</evidence>
<evidence type="ECO:0000313" key="3">
    <source>
        <dbReference type="Proteomes" id="UP001634394"/>
    </source>
</evidence>
<gene>
    <name evidence="2" type="ORF">ACJMK2_043755</name>
</gene>
<dbReference type="EMBL" id="JBJQND010000009">
    <property type="protein sequence ID" value="KAL3866460.1"/>
    <property type="molecule type" value="Genomic_DNA"/>
</dbReference>
<evidence type="ECO:0000313" key="2">
    <source>
        <dbReference type="EMBL" id="KAL3866460.1"/>
    </source>
</evidence>
<proteinExistence type="predicted"/>
<name>A0ABD3VYP6_SINWO</name>
<organism evidence="2 3">
    <name type="scientific">Sinanodonta woodiana</name>
    <name type="common">Chinese pond mussel</name>
    <name type="synonym">Anodonta woodiana</name>
    <dbReference type="NCBI Taxonomy" id="1069815"/>
    <lineage>
        <taxon>Eukaryota</taxon>
        <taxon>Metazoa</taxon>
        <taxon>Spiralia</taxon>
        <taxon>Lophotrochozoa</taxon>
        <taxon>Mollusca</taxon>
        <taxon>Bivalvia</taxon>
        <taxon>Autobranchia</taxon>
        <taxon>Heteroconchia</taxon>
        <taxon>Palaeoheterodonta</taxon>
        <taxon>Unionida</taxon>
        <taxon>Unionoidea</taxon>
        <taxon>Unionidae</taxon>
        <taxon>Unioninae</taxon>
        <taxon>Sinanodonta</taxon>
    </lineage>
</organism>
<dbReference type="Proteomes" id="UP001634394">
    <property type="component" value="Unassembled WGS sequence"/>
</dbReference>
<feature type="compositionally biased region" description="Polar residues" evidence="1">
    <location>
        <begin position="156"/>
        <end position="165"/>
    </location>
</feature>
<feature type="compositionally biased region" description="Polar residues" evidence="1">
    <location>
        <begin position="18"/>
        <end position="27"/>
    </location>
</feature>
<keyword evidence="3" id="KW-1185">Reference proteome</keyword>
<accession>A0ABD3VYP6</accession>
<sequence>MDSVTGRGSHAAAEAGVDSNSQGTSVLASDEKIRSDRIDGSARASRSFGKECTVVIDVKDVKKIKASHIIRCVEELAGDIEDIAQIHSLVDDVTRVIQHDAADIQDDADDIQHDADDKKEIENAKQQDESGKCREENDRNNVELTNEEIKSEEEGNNNQAISCRSVTDSGDDRMVVEDFVKITKIRIVMKTAQI</sequence>
<dbReference type="AlphaFoldDB" id="A0ABD3VYP6"/>
<feature type="region of interest" description="Disordered" evidence="1">
    <location>
        <begin position="1"/>
        <end position="41"/>
    </location>
</feature>
<feature type="compositionally biased region" description="Basic and acidic residues" evidence="1">
    <location>
        <begin position="123"/>
        <end position="153"/>
    </location>
</feature>
<feature type="compositionally biased region" description="Basic and acidic residues" evidence="1">
    <location>
        <begin position="29"/>
        <end position="40"/>
    </location>
</feature>
<feature type="region of interest" description="Disordered" evidence="1">
    <location>
        <begin position="123"/>
        <end position="165"/>
    </location>
</feature>
<reference evidence="2 3" key="1">
    <citation type="submission" date="2024-11" db="EMBL/GenBank/DDBJ databases">
        <title>Chromosome-level genome assembly of the freshwater bivalve Anodonta woodiana.</title>
        <authorList>
            <person name="Chen X."/>
        </authorList>
    </citation>
    <scope>NUCLEOTIDE SEQUENCE [LARGE SCALE GENOMIC DNA]</scope>
    <source>
        <strain evidence="2">MN2024</strain>
        <tissue evidence="2">Gills</tissue>
    </source>
</reference>
<protein>
    <submittedName>
        <fullName evidence="2">Uncharacterized protein</fullName>
    </submittedName>
</protein>
<comment type="caution">
    <text evidence="2">The sequence shown here is derived from an EMBL/GenBank/DDBJ whole genome shotgun (WGS) entry which is preliminary data.</text>
</comment>